<evidence type="ECO:0000313" key="10">
    <source>
        <dbReference type="Proteomes" id="UP000012174"/>
    </source>
</evidence>
<keyword evidence="5 7" id="KW-0408">Iron</keyword>
<dbReference type="PROSITE" id="PS00086">
    <property type="entry name" value="CYTOCHROME_P450"/>
    <property type="match status" value="1"/>
</dbReference>
<proteinExistence type="inferred from homology"/>
<protein>
    <submittedName>
        <fullName evidence="9">Putative cytochrome p450 52e1 protein</fullName>
    </submittedName>
</protein>
<gene>
    <name evidence="9" type="ORF">UCREL1_6124</name>
</gene>
<evidence type="ECO:0000313" key="9">
    <source>
        <dbReference type="EMBL" id="EMR66882.1"/>
    </source>
</evidence>
<dbReference type="PANTHER" id="PTHR24287:SF17">
    <property type="entry name" value="P450, PUTATIVE (EUROFUNG)-RELATED"/>
    <property type="match status" value="1"/>
</dbReference>
<keyword evidence="7 8" id="KW-0349">Heme</keyword>
<dbReference type="GO" id="GO:0004497">
    <property type="term" value="F:monooxygenase activity"/>
    <property type="evidence" value="ECO:0007669"/>
    <property type="project" value="UniProtKB-KW"/>
</dbReference>
<dbReference type="CDD" id="cd11063">
    <property type="entry name" value="CYP52"/>
    <property type="match status" value="1"/>
</dbReference>
<dbReference type="GO" id="GO:0005506">
    <property type="term" value="F:iron ion binding"/>
    <property type="evidence" value="ECO:0007669"/>
    <property type="project" value="InterPro"/>
</dbReference>
<dbReference type="OMA" id="MKNGFMA"/>
<dbReference type="PRINTS" id="PR00385">
    <property type="entry name" value="P450"/>
</dbReference>
<dbReference type="InterPro" id="IPR036396">
    <property type="entry name" value="Cyt_P450_sf"/>
</dbReference>
<comment type="cofactor">
    <cofactor evidence="1 7">
        <name>heme</name>
        <dbReference type="ChEBI" id="CHEBI:30413"/>
    </cofactor>
</comment>
<comment type="similarity">
    <text evidence="2 8">Belongs to the cytochrome P450 family.</text>
</comment>
<evidence type="ECO:0000256" key="3">
    <source>
        <dbReference type="ARBA" id="ARBA00022723"/>
    </source>
</evidence>
<dbReference type="InterPro" id="IPR001128">
    <property type="entry name" value="Cyt_P450"/>
</dbReference>
<dbReference type="Gene3D" id="1.10.630.10">
    <property type="entry name" value="Cytochrome P450"/>
    <property type="match status" value="1"/>
</dbReference>
<dbReference type="STRING" id="1287681.M7SRK6"/>
<dbReference type="InterPro" id="IPR002401">
    <property type="entry name" value="Cyt_P450_E_grp-I"/>
</dbReference>
<dbReference type="InterPro" id="IPR047146">
    <property type="entry name" value="Cyt_P450_E_CYP52_fungi"/>
</dbReference>
<keyword evidence="6 8" id="KW-0503">Monooxygenase</keyword>
<evidence type="ECO:0000256" key="7">
    <source>
        <dbReference type="PIRSR" id="PIRSR602401-1"/>
    </source>
</evidence>
<dbReference type="PRINTS" id="PR00463">
    <property type="entry name" value="EP450I"/>
</dbReference>
<dbReference type="Proteomes" id="UP000012174">
    <property type="component" value="Unassembled WGS sequence"/>
</dbReference>
<dbReference type="HOGENOM" id="CLU_001570_27_0_1"/>
<evidence type="ECO:0000256" key="2">
    <source>
        <dbReference type="ARBA" id="ARBA00010617"/>
    </source>
</evidence>
<dbReference type="eggNOG" id="KOG0157">
    <property type="taxonomic scope" value="Eukaryota"/>
</dbReference>
<dbReference type="OrthoDB" id="1470350at2759"/>
<dbReference type="AlphaFoldDB" id="M7SRK6"/>
<evidence type="ECO:0000256" key="5">
    <source>
        <dbReference type="ARBA" id="ARBA00023004"/>
    </source>
</evidence>
<accession>M7SRK6</accession>
<keyword evidence="10" id="KW-1185">Reference proteome</keyword>
<evidence type="ECO:0000256" key="1">
    <source>
        <dbReference type="ARBA" id="ARBA00001971"/>
    </source>
</evidence>
<dbReference type="InterPro" id="IPR017972">
    <property type="entry name" value="Cyt_P450_CS"/>
</dbReference>
<feature type="binding site" description="axial binding residue" evidence="7">
    <location>
        <position position="467"/>
    </location>
    <ligand>
        <name>heme</name>
        <dbReference type="ChEBI" id="CHEBI:30413"/>
    </ligand>
    <ligandPart>
        <name>Fe</name>
        <dbReference type="ChEBI" id="CHEBI:18248"/>
    </ligandPart>
</feature>
<reference evidence="10" key="1">
    <citation type="journal article" date="2013" name="Genome Announc.">
        <title>Draft genome sequence of the grapevine dieback fungus Eutypa lata UCR-EL1.</title>
        <authorList>
            <person name="Blanco-Ulate B."/>
            <person name="Rolshausen P.E."/>
            <person name="Cantu D."/>
        </authorList>
    </citation>
    <scope>NUCLEOTIDE SEQUENCE [LARGE SCALE GENOMIC DNA]</scope>
    <source>
        <strain evidence="10">UCR-EL1</strain>
    </source>
</reference>
<keyword evidence="3 7" id="KW-0479">Metal-binding</keyword>
<dbReference type="PANTHER" id="PTHR24287">
    <property type="entry name" value="P450, PUTATIVE (EUROFUNG)-RELATED"/>
    <property type="match status" value="1"/>
</dbReference>
<name>M7SRK6_EUTLA</name>
<sequence>MDSRMSSAGVILALDVLWFRPGPVTVKHKIFGFLLTLAVIYTQTELRSWHDYYRRNAQGGCAPAPEYPNDHFGVRFFLEAARNVRTNTLLAKRKQNLKTIGHTFVHKLFPEITFSISTDDPENIKTILATNFEDWVIPKGRIQAFSPLLGSHSIFTTNGPEWHHARGTLRPAFVRDQISDIQCFDRHIAKMIDRVPKDGARFDLQALFSMLTIDTISDFMFGHSTDTLGAAPPKAVEFAACFDRATYKVARRARLGWVTQSLPDRGLIEDTDFMKQYVVEYVEDVKRENEKGLQNEGRKYVFLNELLKSGEPDEVIRDQLLSIFLAGRDTTTSVLSYLFSQLSRNPDIVAKIQREIQELNVRTPSWEQLRAMKYLNWAIKEALRLNPPVATNAREAVRDTILPVGGGPDGKSPTFVPKGTLARYQTWSMHRREDIYGSDAHEFRPERWQDLKVGFQYLPFNAGPRICIGQQFALTQVAFITFRLLQAFRTIESRDERPMVIKLGTNTSMLHGCWVSMGV</sequence>
<evidence type="ECO:0000256" key="8">
    <source>
        <dbReference type="RuleBase" id="RU000461"/>
    </source>
</evidence>
<evidence type="ECO:0000256" key="6">
    <source>
        <dbReference type="ARBA" id="ARBA00023033"/>
    </source>
</evidence>
<dbReference type="GO" id="GO:0020037">
    <property type="term" value="F:heme binding"/>
    <property type="evidence" value="ECO:0007669"/>
    <property type="project" value="InterPro"/>
</dbReference>
<dbReference type="EMBL" id="KB706564">
    <property type="protein sequence ID" value="EMR66882.1"/>
    <property type="molecule type" value="Genomic_DNA"/>
</dbReference>
<dbReference type="Pfam" id="PF00067">
    <property type="entry name" value="p450"/>
    <property type="match status" value="1"/>
</dbReference>
<organism evidence="9 10">
    <name type="scientific">Eutypa lata (strain UCR-EL1)</name>
    <name type="common">Grapevine dieback disease fungus</name>
    <name type="synonym">Eutypa armeniacae</name>
    <dbReference type="NCBI Taxonomy" id="1287681"/>
    <lineage>
        <taxon>Eukaryota</taxon>
        <taxon>Fungi</taxon>
        <taxon>Dikarya</taxon>
        <taxon>Ascomycota</taxon>
        <taxon>Pezizomycotina</taxon>
        <taxon>Sordariomycetes</taxon>
        <taxon>Xylariomycetidae</taxon>
        <taxon>Xylariales</taxon>
        <taxon>Diatrypaceae</taxon>
        <taxon>Eutypa</taxon>
    </lineage>
</organism>
<dbReference type="GO" id="GO:0016705">
    <property type="term" value="F:oxidoreductase activity, acting on paired donors, with incorporation or reduction of molecular oxygen"/>
    <property type="evidence" value="ECO:0007669"/>
    <property type="project" value="InterPro"/>
</dbReference>
<dbReference type="SUPFAM" id="SSF48264">
    <property type="entry name" value="Cytochrome P450"/>
    <property type="match status" value="1"/>
</dbReference>
<evidence type="ECO:0000256" key="4">
    <source>
        <dbReference type="ARBA" id="ARBA00023002"/>
    </source>
</evidence>
<dbReference type="KEGG" id="ela:UCREL1_6124"/>
<keyword evidence="4 8" id="KW-0560">Oxidoreductase</keyword>